<dbReference type="EMBL" id="MTYJ01000156">
    <property type="protein sequence ID" value="OQV11991.1"/>
    <property type="molecule type" value="Genomic_DNA"/>
</dbReference>
<keyword evidence="6" id="KW-0256">Endoplasmic reticulum</keyword>
<comment type="caution">
    <text evidence="13">The sequence shown here is derived from an EMBL/GenBank/DDBJ whole genome shotgun (WGS) entry which is preliminary data.</text>
</comment>
<evidence type="ECO:0000256" key="5">
    <source>
        <dbReference type="ARBA" id="ARBA00022448"/>
    </source>
</evidence>
<dbReference type="GO" id="GO:0032266">
    <property type="term" value="F:phosphatidylinositol-3-phosphate binding"/>
    <property type="evidence" value="ECO:0007669"/>
    <property type="project" value="TreeGrafter"/>
</dbReference>
<reference evidence="14" key="1">
    <citation type="submission" date="2017-01" db="EMBL/GenBank/DDBJ databases">
        <title>Comparative genomics of anhydrobiosis in the tardigrade Hypsibius dujardini.</title>
        <authorList>
            <person name="Yoshida Y."/>
            <person name="Koutsovoulos G."/>
            <person name="Laetsch D."/>
            <person name="Stevens L."/>
            <person name="Kumar S."/>
            <person name="Horikawa D."/>
            <person name="Ishino K."/>
            <person name="Komine S."/>
            <person name="Tomita M."/>
            <person name="Blaxter M."/>
            <person name="Arakawa K."/>
        </authorList>
    </citation>
    <scope>NUCLEOTIDE SEQUENCE [LARGE SCALE GENOMIC DNA]</scope>
    <source>
        <strain evidence="14">Z151</strain>
    </source>
</reference>
<organism evidence="13 14">
    <name type="scientific">Hypsibius exemplaris</name>
    <name type="common">Freshwater tardigrade</name>
    <dbReference type="NCBI Taxonomy" id="2072580"/>
    <lineage>
        <taxon>Eukaryota</taxon>
        <taxon>Metazoa</taxon>
        <taxon>Ecdysozoa</taxon>
        <taxon>Tardigrada</taxon>
        <taxon>Eutardigrada</taxon>
        <taxon>Parachela</taxon>
        <taxon>Hypsibioidea</taxon>
        <taxon>Hypsibiidae</taxon>
        <taxon>Hypsibius</taxon>
    </lineage>
</organism>
<dbReference type="GO" id="GO:0006869">
    <property type="term" value="P:lipid transport"/>
    <property type="evidence" value="ECO:0007669"/>
    <property type="project" value="UniProtKB-KW"/>
</dbReference>
<dbReference type="OrthoDB" id="18982at2759"/>
<dbReference type="AlphaFoldDB" id="A0A1W0W9V9"/>
<evidence type="ECO:0000256" key="12">
    <source>
        <dbReference type="SAM" id="MobiDB-lite"/>
    </source>
</evidence>
<comment type="subcellular location">
    <subcellularLocation>
        <location evidence="1">Endoplasmic reticulum membrane</location>
        <topology evidence="1">Peripheral membrane protein</topology>
    </subcellularLocation>
    <subcellularLocation>
        <location evidence="2">Preautophagosomal structure membrane</location>
        <topology evidence="2">Peripheral membrane protein</topology>
    </subcellularLocation>
</comment>
<dbReference type="GO" id="GO:0061723">
    <property type="term" value="P:glycophagy"/>
    <property type="evidence" value="ECO:0007669"/>
    <property type="project" value="TreeGrafter"/>
</dbReference>
<evidence type="ECO:0000256" key="1">
    <source>
        <dbReference type="ARBA" id="ARBA00004406"/>
    </source>
</evidence>
<gene>
    <name evidence="13" type="ORF">BV898_13715</name>
</gene>
<evidence type="ECO:0000256" key="3">
    <source>
        <dbReference type="ARBA" id="ARBA00009714"/>
    </source>
</evidence>
<dbReference type="GO" id="GO:0061908">
    <property type="term" value="C:phagophore"/>
    <property type="evidence" value="ECO:0007669"/>
    <property type="project" value="TreeGrafter"/>
</dbReference>
<keyword evidence="5" id="KW-0813">Transport</keyword>
<keyword evidence="9" id="KW-0472">Membrane</keyword>
<dbReference type="GO" id="GO:0061709">
    <property type="term" value="P:reticulophagy"/>
    <property type="evidence" value="ECO:0007669"/>
    <property type="project" value="TreeGrafter"/>
</dbReference>
<proteinExistence type="inferred from homology"/>
<dbReference type="InterPro" id="IPR026849">
    <property type="entry name" value="ATG2"/>
</dbReference>
<evidence type="ECO:0000256" key="4">
    <source>
        <dbReference type="ARBA" id="ARBA00018070"/>
    </source>
</evidence>
<keyword evidence="8" id="KW-0445">Lipid transport</keyword>
<dbReference type="GO" id="GO:0043495">
    <property type="term" value="F:protein-membrane adaptor activity"/>
    <property type="evidence" value="ECO:0007669"/>
    <property type="project" value="TreeGrafter"/>
</dbReference>
<comment type="catalytic activity">
    <reaction evidence="11">
        <text>a 1,2-diacyl-sn-glycero-3-phosphoethanolamine(in) = a 1,2-diacyl-sn-glycero-3-phosphoethanolamine(out)</text>
        <dbReference type="Rhea" id="RHEA:38895"/>
        <dbReference type="ChEBI" id="CHEBI:64612"/>
    </reaction>
</comment>
<sequence length="269" mass="30146">MGNDDFGYSNKFEMCTNSAVEGSDSSSDISDEEYERGRSDFRSRHKKMSPSSSRSKSPSEACVIFNINKASVGARIENSGGKLLPQHAAWMELGKVSIFSVSGFRGQPEIKYSAIKIHQAALFYGDWIEPTLLPTDQILRRPTHVLPLLTALDEELCVPGSDKSTEDQPMLNLAVEIHVDTFRNVKDIKVALELAGVRLHHRVTRPEDLWLTQLIEYLNLKDFPVLGYNSPSIITEFHLNISNSAMDYRPLFHPVSALVSVQEKITLKP</sequence>
<dbReference type="GO" id="GO:0000045">
    <property type="term" value="P:autophagosome assembly"/>
    <property type="evidence" value="ECO:0007669"/>
    <property type="project" value="TreeGrafter"/>
</dbReference>
<evidence type="ECO:0000313" key="13">
    <source>
        <dbReference type="EMBL" id="OQV11991.1"/>
    </source>
</evidence>
<accession>A0A1W0W9V9</accession>
<dbReference type="GO" id="GO:0000422">
    <property type="term" value="P:autophagy of mitochondrion"/>
    <property type="evidence" value="ECO:0007669"/>
    <property type="project" value="TreeGrafter"/>
</dbReference>
<evidence type="ECO:0000256" key="2">
    <source>
        <dbReference type="ARBA" id="ARBA00004623"/>
    </source>
</evidence>
<feature type="region of interest" description="Disordered" evidence="12">
    <location>
        <begin position="18"/>
        <end position="57"/>
    </location>
</feature>
<keyword evidence="7" id="KW-0072">Autophagy</keyword>
<dbReference type="GO" id="GO:0034727">
    <property type="term" value="P:piecemeal microautophagy of the nucleus"/>
    <property type="evidence" value="ECO:0007669"/>
    <property type="project" value="TreeGrafter"/>
</dbReference>
<dbReference type="GO" id="GO:0005789">
    <property type="term" value="C:endoplasmic reticulum membrane"/>
    <property type="evidence" value="ECO:0007669"/>
    <property type="project" value="UniProtKB-SubCell"/>
</dbReference>
<dbReference type="PANTHER" id="PTHR13190">
    <property type="entry name" value="AUTOPHAGY-RELATED 2, ISOFORM A"/>
    <property type="match status" value="1"/>
</dbReference>
<comment type="catalytic activity">
    <reaction evidence="10">
        <text>a 1,2-diacyl-sn-glycero-3-phospho-L-serine(in) = a 1,2-diacyl-sn-glycero-3-phospho-L-serine(out)</text>
        <dbReference type="Rhea" id="RHEA:38663"/>
        <dbReference type="ChEBI" id="CHEBI:57262"/>
    </reaction>
</comment>
<evidence type="ECO:0000256" key="7">
    <source>
        <dbReference type="ARBA" id="ARBA00023006"/>
    </source>
</evidence>
<evidence type="ECO:0000256" key="9">
    <source>
        <dbReference type="ARBA" id="ARBA00023136"/>
    </source>
</evidence>
<evidence type="ECO:0000256" key="10">
    <source>
        <dbReference type="ARBA" id="ARBA00024479"/>
    </source>
</evidence>
<keyword evidence="14" id="KW-1185">Reference proteome</keyword>
<dbReference type="GO" id="GO:0034045">
    <property type="term" value="C:phagophore assembly site membrane"/>
    <property type="evidence" value="ECO:0007669"/>
    <property type="project" value="UniProtKB-SubCell"/>
</dbReference>
<evidence type="ECO:0000256" key="6">
    <source>
        <dbReference type="ARBA" id="ARBA00022824"/>
    </source>
</evidence>
<protein>
    <recommendedName>
        <fullName evidence="4">Autophagy-related protein 2</fullName>
    </recommendedName>
</protein>
<name>A0A1W0W9V9_HYPEX</name>
<dbReference type="Proteomes" id="UP000192578">
    <property type="component" value="Unassembled WGS sequence"/>
</dbReference>
<dbReference type="PANTHER" id="PTHR13190:SF1">
    <property type="entry name" value="AUTOPHAGY-RELATED 2, ISOFORM A"/>
    <property type="match status" value="1"/>
</dbReference>
<evidence type="ECO:0000256" key="11">
    <source>
        <dbReference type="ARBA" id="ARBA00024615"/>
    </source>
</evidence>
<evidence type="ECO:0000256" key="8">
    <source>
        <dbReference type="ARBA" id="ARBA00023055"/>
    </source>
</evidence>
<comment type="similarity">
    <text evidence="3">Belongs to the ATG2 family.</text>
</comment>
<evidence type="ECO:0000313" key="14">
    <source>
        <dbReference type="Proteomes" id="UP000192578"/>
    </source>
</evidence>